<dbReference type="EMBL" id="AMZN01000051">
    <property type="protein sequence ID" value="ELR70614.1"/>
    <property type="molecule type" value="Genomic_DNA"/>
</dbReference>
<evidence type="ECO:0000259" key="2">
    <source>
        <dbReference type="Pfam" id="PF13579"/>
    </source>
</evidence>
<gene>
    <name evidence="3" type="ORF">C900_03595</name>
</gene>
<organism evidence="3 4">
    <name type="scientific">Fulvivirga imtechensis AK7</name>
    <dbReference type="NCBI Taxonomy" id="1237149"/>
    <lineage>
        <taxon>Bacteria</taxon>
        <taxon>Pseudomonadati</taxon>
        <taxon>Bacteroidota</taxon>
        <taxon>Cytophagia</taxon>
        <taxon>Cytophagales</taxon>
        <taxon>Fulvivirgaceae</taxon>
        <taxon>Fulvivirga</taxon>
    </lineage>
</organism>
<feature type="domain" description="Glycosyl transferase family 1" evidence="1">
    <location>
        <begin position="201"/>
        <end position="363"/>
    </location>
</feature>
<name>L8JSZ5_9BACT</name>
<feature type="domain" description="Glycosyltransferase subfamily 4-like N-terminal" evidence="2">
    <location>
        <begin position="31"/>
        <end position="174"/>
    </location>
</feature>
<dbReference type="AlphaFoldDB" id="L8JSZ5"/>
<keyword evidence="3" id="KW-0808">Transferase</keyword>
<dbReference type="Pfam" id="PF00534">
    <property type="entry name" value="Glycos_transf_1"/>
    <property type="match status" value="1"/>
</dbReference>
<dbReference type="Gene3D" id="3.40.50.2000">
    <property type="entry name" value="Glycogen Phosphorylase B"/>
    <property type="match status" value="2"/>
</dbReference>
<dbReference type="RefSeq" id="WP_009580978.1">
    <property type="nucleotide sequence ID" value="NZ_AMZN01000051.1"/>
</dbReference>
<evidence type="ECO:0000313" key="3">
    <source>
        <dbReference type="EMBL" id="ELR70614.1"/>
    </source>
</evidence>
<sequence>MELKPKLLRITTVPISLNVLLKGQLSYIRSNGFDVVASSAQGPEIIEIIEREGVPHYVIPLTRKITPFQDIWCLWKLILFIRRERFTIVHSHTPKAGLIGMLAAWFCRVPHRLHTVAGMPLMETRGFKRKLLKWVELITYRSATRVYPNSFRLRDFIVREIYASREKLHVIGRGSSNGIDLTYFQVTTEVEKNGIKLLETYGIKKDHLIITFIGRIVADKGINELIEAFEQVNEGTEKKTKLLLVGPYEDDLNPISSKAKTFIEEHPDIISVGFQSDIRPYLYISDIFAFPSYREGFPNVVLQACAMGVPCVASDINGCNEIILNERTGLLIPTKSVAELVAALKRLISDEDFRKRLAEEARSYVRANFDQQYVWKEIIKEYKKHVNV</sequence>
<dbReference type="PANTHER" id="PTHR12526:SF630">
    <property type="entry name" value="GLYCOSYLTRANSFERASE"/>
    <property type="match status" value="1"/>
</dbReference>
<dbReference type="SUPFAM" id="SSF53756">
    <property type="entry name" value="UDP-Glycosyltransferase/glycogen phosphorylase"/>
    <property type="match status" value="1"/>
</dbReference>
<dbReference type="PANTHER" id="PTHR12526">
    <property type="entry name" value="GLYCOSYLTRANSFERASE"/>
    <property type="match status" value="1"/>
</dbReference>
<dbReference type="Pfam" id="PF13579">
    <property type="entry name" value="Glyco_trans_4_4"/>
    <property type="match status" value="1"/>
</dbReference>
<keyword evidence="4" id="KW-1185">Reference proteome</keyword>
<evidence type="ECO:0000259" key="1">
    <source>
        <dbReference type="Pfam" id="PF00534"/>
    </source>
</evidence>
<dbReference type="STRING" id="1237149.C900_03595"/>
<evidence type="ECO:0000313" key="4">
    <source>
        <dbReference type="Proteomes" id="UP000011135"/>
    </source>
</evidence>
<dbReference type="InterPro" id="IPR001296">
    <property type="entry name" value="Glyco_trans_1"/>
</dbReference>
<proteinExistence type="predicted"/>
<dbReference type="PATRIC" id="fig|1237149.3.peg.3355"/>
<dbReference type="InterPro" id="IPR028098">
    <property type="entry name" value="Glyco_trans_4-like_N"/>
</dbReference>
<accession>L8JSZ5</accession>
<protein>
    <submittedName>
        <fullName evidence="3">Alpha-1,3-N-acetylgalactosamine transferase PglA</fullName>
    </submittedName>
</protein>
<dbReference type="GO" id="GO:0016757">
    <property type="term" value="F:glycosyltransferase activity"/>
    <property type="evidence" value="ECO:0007669"/>
    <property type="project" value="InterPro"/>
</dbReference>
<reference evidence="3 4" key="1">
    <citation type="submission" date="2012-12" db="EMBL/GenBank/DDBJ databases">
        <title>Genome assembly of Fulvivirga imtechensis AK7.</title>
        <authorList>
            <person name="Nupur N."/>
            <person name="Khatri I."/>
            <person name="Kumar R."/>
            <person name="Subramanian S."/>
            <person name="Pinnaka A."/>
        </authorList>
    </citation>
    <scope>NUCLEOTIDE SEQUENCE [LARGE SCALE GENOMIC DNA]</scope>
    <source>
        <strain evidence="3 4">AK7</strain>
    </source>
</reference>
<dbReference type="eggNOG" id="COG0438">
    <property type="taxonomic scope" value="Bacteria"/>
</dbReference>
<comment type="caution">
    <text evidence="3">The sequence shown here is derived from an EMBL/GenBank/DDBJ whole genome shotgun (WGS) entry which is preliminary data.</text>
</comment>
<dbReference type="OrthoDB" id="9790710at2"/>
<dbReference type="CDD" id="cd03808">
    <property type="entry name" value="GT4_CapM-like"/>
    <property type="match status" value="1"/>
</dbReference>
<dbReference type="Proteomes" id="UP000011135">
    <property type="component" value="Unassembled WGS sequence"/>
</dbReference>